<dbReference type="InterPro" id="IPR005817">
    <property type="entry name" value="Wnt"/>
</dbReference>
<accession>A0A0N1I6U7</accession>
<evidence type="ECO:0000313" key="11">
    <source>
        <dbReference type="EMBL" id="KPJ12754.1"/>
    </source>
</evidence>
<dbReference type="Proteomes" id="UP000053240">
    <property type="component" value="Unassembled WGS sequence"/>
</dbReference>
<dbReference type="InterPro" id="IPR043158">
    <property type="entry name" value="Wnt_C"/>
</dbReference>
<dbReference type="GO" id="GO:0005615">
    <property type="term" value="C:extracellular space"/>
    <property type="evidence" value="ECO:0007669"/>
    <property type="project" value="TreeGrafter"/>
</dbReference>
<reference evidence="11 12" key="1">
    <citation type="journal article" date="2015" name="Nat. Commun.">
        <title>Outbred genome sequencing and CRISPR/Cas9 gene editing in butterflies.</title>
        <authorList>
            <person name="Li X."/>
            <person name="Fan D."/>
            <person name="Zhang W."/>
            <person name="Liu G."/>
            <person name="Zhang L."/>
            <person name="Zhao L."/>
            <person name="Fang X."/>
            <person name="Chen L."/>
            <person name="Dong Y."/>
            <person name="Chen Y."/>
            <person name="Ding Y."/>
            <person name="Zhao R."/>
            <person name="Feng M."/>
            <person name="Zhu Y."/>
            <person name="Feng Y."/>
            <person name="Jiang X."/>
            <person name="Zhu D."/>
            <person name="Xiang H."/>
            <person name="Feng X."/>
            <person name="Li S."/>
            <person name="Wang J."/>
            <person name="Zhang G."/>
            <person name="Kronforst M.R."/>
            <person name="Wang W."/>
        </authorList>
    </citation>
    <scope>NUCLEOTIDE SEQUENCE [LARGE SCALE GENOMIC DNA]</scope>
    <source>
        <strain evidence="11">Ya'a_city_454_Pm</strain>
        <tissue evidence="11">Whole body</tissue>
    </source>
</reference>
<dbReference type="STRING" id="76193.A0A0N1I6U7"/>
<keyword evidence="8" id="KW-0325">Glycoprotein</keyword>
<keyword evidence="5" id="KW-0272">Extracellular matrix</keyword>
<dbReference type="GO" id="GO:0005109">
    <property type="term" value="F:frizzled binding"/>
    <property type="evidence" value="ECO:0007669"/>
    <property type="project" value="TreeGrafter"/>
</dbReference>
<evidence type="ECO:0000256" key="9">
    <source>
        <dbReference type="ARBA" id="ARBA00023288"/>
    </source>
</evidence>
<dbReference type="PRINTS" id="PR01349">
    <property type="entry name" value="WNTPROTEIN"/>
</dbReference>
<evidence type="ECO:0000313" key="12">
    <source>
        <dbReference type="Proteomes" id="UP000053240"/>
    </source>
</evidence>
<keyword evidence="9" id="KW-0449">Lipoprotein</keyword>
<evidence type="ECO:0000256" key="1">
    <source>
        <dbReference type="ARBA" id="ARBA00004498"/>
    </source>
</evidence>
<keyword evidence="4" id="KW-0964">Secreted</keyword>
<dbReference type="EMBL" id="KQ460689">
    <property type="protein sequence ID" value="KPJ12754.1"/>
    <property type="molecule type" value="Genomic_DNA"/>
</dbReference>
<dbReference type="GO" id="GO:0007517">
    <property type="term" value="P:muscle organ development"/>
    <property type="evidence" value="ECO:0007669"/>
    <property type="project" value="UniProtKB-ARBA"/>
</dbReference>
<comment type="subcellular location">
    <subcellularLocation>
        <location evidence="1 10">Secreted</location>
        <location evidence="1 10">Extracellular space</location>
        <location evidence="1 10">Extracellular matrix</location>
    </subcellularLocation>
</comment>
<evidence type="ECO:0000256" key="3">
    <source>
        <dbReference type="ARBA" id="ARBA00022473"/>
    </source>
</evidence>
<evidence type="ECO:0000256" key="4">
    <source>
        <dbReference type="ARBA" id="ARBA00022525"/>
    </source>
</evidence>
<dbReference type="SMART" id="SM00097">
    <property type="entry name" value="WNT1"/>
    <property type="match status" value="1"/>
</dbReference>
<evidence type="ECO:0000256" key="5">
    <source>
        <dbReference type="ARBA" id="ARBA00022530"/>
    </source>
</evidence>
<evidence type="ECO:0000256" key="10">
    <source>
        <dbReference type="RuleBase" id="RU003500"/>
    </source>
</evidence>
<protein>
    <recommendedName>
        <fullName evidence="10">Protein Wnt</fullName>
    </recommendedName>
</protein>
<dbReference type="Gene3D" id="3.30.2460.20">
    <property type="match status" value="1"/>
</dbReference>
<dbReference type="GO" id="GO:0060070">
    <property type="term" value="P:canonical Wnt signaling pathway"/>
    <property type="evidence" value="ECO:0007669"/>
    <property type="project" value="TreeGrafter"/>
</dbReference>
<dbReference type="AlphaFoldDB" id="A0A0N1I6U7"/>
<dbReference type="GO" id="GO:0060560">
    <property type="term" value="P:developmental growth involved in morphogenesis"/>
    <property type="evidence" value="ECO:0007669"/>
    <property type="project" value="UniProtKB-ARBA"/>
</dbReference>
<dbReference type="PANTHER" id="PTHR12027:SF112">
    <property type="entry name" value="PROTEIN WNT-2"/>
    <property type="match status" value="1"/>
</dbReference>
<comment type="similarity">
    <text evidence="2 10">Belongs to the Wnt family.</text>
</comment>
<dbReference type="InterPro" id="IPR018161">
    <property type="entry name" value="Wnt_CS"/>
</dbReference>
<evidence type="ECO:0000256" key="8">
    <source>
        <dbReference type="ARBA" id="ARBA00023180"/>
    </source>
</evidence>
<dbReference type="GO" id="GO:0005125">
    <property type="term" value="F:cytokine activity"/>
    <property type="evidence" value="ECO:0007669"/>
    <property type="project" value="TreeGrafter"/>
</dbReference>
<dbReference type="GO" id="GO:0046330">
    <property type="term" value="P:positive regulation of JNK cascade"/>
    <property type="evidence" value="ECO:0007669"/>
    <property type="project" value="TreeGrafter"/>
</dbReference>
<dbReference type="InParanoid" id="A0A0N1I6U7"/>
<keyword evidence="7" id="KW-1015">Disulfide bond</keyword>
<name>A0A0N1I6U7_PAPMA</name>
<comment type="function">
    <text evidence="10">Ligand for members of the frizzled family of seven transmembrane receptors.</text>
</comment>
<keyword evidence="6 10" id="KW-0879">Wnt signaling pathway</keyword>
<evidence type="ECO:0000256" key="7">
    <source>
        <dbReference type="ARBA" id="ARBA00023157"/>
    </source>
</evidence>
<dbReference type="FunFam" id="3.30.2460.20:FF:000001">
    <property type="entry name" value="Wnt homolog"/>
    <property type="match status" value="1"/>
</dbReference>
<gene>
    <name evidence="11" type="ORF">RR48_01840</name>
</gene>
<dbReference type="PANTHER" id="PTHR12027">
    <property type="entry name" value="WNT RELATED"/>
    <property type="match status" value="1"/>
</dbReference>
<evidence type="ECO:0000256" key="6">
    <source>
        <dbReference type="ARBA" id="ARBA00022687"/>
    </source>
</evidence>
<dbReference type="GO" id="GO:0045165">
    <property type="term" value="P:cell fate commitment"/>
    <property type="evidence" value="ECO:0007669"/>
    <property type="project" value="TreeGrafter"/>
</dbReference>
<proteinExistence type="inferred from homology"/>
<dbReference type="GO" id="GO:0000902">
    <property type="term" value="P:cell morphogenesis"/>
    <property type="evidence" value="ECO:0007669"/>
    <property type="project" value="UniProtKB-ARBA"/>
</dbReference>
<dbReference type="Pfam" id="PF00110">
    <property type="entry name" value="wnt"/>
    <property type="match status" value="2"/>
</dbReference>
<evidence type="ECO:0000256" key="2">
    <source>
        <dbReference type="ARBA" id="ARBA00005683"/>
    </source>
</evidence>
<dbReference type="FunCoup" id="A0A0N1I6U7">
    <property type="interactions" value="10"/>
</dbReference>
<organism evidence="11 12">
    <name type="scientific">Papilio machaon</name>
    <name type="common">Old World swallowtail butterfly</name>
    <dbReference type="NCBI Taxonomy" id="76193"/>
    <lineage>
        <taxon>Eukaryota</taxon>
        <taxon>Metazoa</taxon>
        <taxon>Ecdysozoa</taxon>
        <taxon>Arthropoda</taxon>
        <taxon>Hexapoda</taxon>
        <taxon>Insecta</taxon>
        <taxon>Pterygota</taxon>
        <taxon>Neoptera</taxon>
        <taxon>Endopterygota</taxon>
        <taxon>Lepidoptera</taxon>
        <taxon>Glossata</taxon>
        <taxon>Ditrysia</taxon>
        <taxon>Papilionoidea</taxon>
        <taxon>Papilionidae</taxon>
        <taxon>Papilioninae</taxon>
        <taxon>Papilio</taxon>
    </lineage>
</organism>
<sequence>MTADRDLWKSKRKSQNIVKLMFYCRSSESGGVSLGAHLVCARVAGLTDKQRAMCRSSPAAIAAVGDGLRMAYAECREQLSGYRWNCSGVGDGNDFGHVMPLATREAAFTYAITSAGVTHALSAACARGDLPACHCNSNRRRMTGPSEQFQWGGCGEAAYGARFARRFLDARELESDARSLMNLHNNRVGRKYSCGEAAYGARFARRFLDARELESDARSLMNLHNNRVGRKIVKDLVRRECKCHGVSGSCALRTCWRALPPFRTVAAALRERYHRAKMVTLHPPPDTNAPHSHLVIRRARQNAGVGRQPRKSELVFLEPSPSYCEPDTAAGSFGTHGRHCNRTSRGENGCETLCCGRGYNTIRTVEETKCRCQFHWCCRVTCDKCITRTETHVCK</sequence>
<dbReference type="GO" id="GO:0030182">
    <property type="term" value="P:neuron differentiation"/>
    <property type="evidence" value="ECO:0007669"/>
    <property type="project" value="TreeGrafter"/>
</dbReference>
<dbReference type="PROSITE" id="PS00246">
    <property type="entry name" value="WNT1"/>
    <property type="match status" value="1"/>
</dbReference>
<keyword evidence="12" id="KW-1185">Reference proteome</keyword>
<keyword evidence="3 10" id="KW-0217">Developmental protein</keyword>